<dbReference type="EMBL" id="NRDI02000002">
    <property type="protein sequence ID" value="KAI1519033.1"/>
    <property type="molecule type" value="Genomic_DNA"/>
</dbReference>
<evidence type="ECO:0000313" key="2">
    <source>
        <dbReference type="EMBL" id="KAI1519033.1"/>
    </source>
</evidence>
<feature type="region of interest" description="Disordered" evidence="1">
    <location>
        <begin position="1"/>
        <end position="76"/>
    </location>
</feature>
<name>A0A2W1HFU1_9PLEO</name>
<feature type="compositionally biased region" description="Polar residues" evidence="1">
    <location>
        <begin position="31"/>
        <end position="44"/>
    </location>
</feature>
<feature type="compositionally biased region" description="Acidic residues" evidence="1">
    <location>
        <begin position="55"/>
        <end position="65"/>
    </location>
</feature>
<sequence length="330" mass="36918">MPAAKVKSRIQFQSRQKPAVPRNNKHHAEPAQSTQQNNVANSPQEAARVSAFSFDSDDTTDEEESGHDKEHVTPFAKRRVSTTEECRLSGAFDSLIRAATLERRVSFIASSPNSFYSAVDDDCDPSDSLIIEAHIPDPQEPKKPKLPMVEEVKAEASVSWHQWLVTLFAGRRTIPLHSACQHQAPPATNDSEGITPVGDISSSEQPRLTHEQAIPQVRAVGAKHPSHRPSYRYISPARTTQYTGYAVVAQDEYEPAIVQRGFVVPNSQQQVSLTQRRNKSSNSIFNRDGDTWTVWHRTNPITETDYFKRSRPNNQLLHSQSTANMVRQSG</sequence>
<proteinExistence type="predicted"/>
<dbReference type="Proteomes" id="UP000249757">
    <property type="component" value="Unassembled WGS sequence"/>
</dbReference>
<reference evidence="3" key="1">
    <citation type="journal article" date="2022" name="Microb. Genom.">
        <title>A global pangenome for the wheat fungal pathogen Pyrenophora tritici-repentis and prediction of effector protein structural homology.</title>
        <authorList>
            <person name="Moolhuijzen P.M."/>
            <person name="See P.T."/>
            <person name="Shi G."/>
            <person name="Powell H.R."/>
            <person name="Cockram J."/>
            <person name="Jorgensen L.N."/>
            <person name="Benslimane H."/>
            <person name="Strelkov S.E."/>
            <person name="Turner J."/>
            <person name="Liu Z."/>
            <person name="Moffat C.S."/>
        </authorList>
    </citation>
    <scope>NUCLEOTIDE SEQUENCE [LARGE SCALE GENOMIC DNA]</scope>
</reference>
<evidence type="ECO:0000313" key="3">
    <source>
        <dbReference type="Proteomes" id="UP000249757"/>
    </source>
</evidence>
<protein>
    <submittedName>
        <fullName evidence="2">Uncharacterized protein</fullName>
    </submittedName>
</protein>
<evidence type="ECO:0000256" key="1">
    <source>
        <dbReference type="SAM" id="MobiDB-lite"/>
    </source>
</evidence>
<accession>A0A2W1HFU1</accession>
<gene>
    <name evidence="2" type="ORF">Ptr86124_002161</name>
</gene>
<organism evidence="2 3">
    <name type="scientific">Pyrenophora tritici-repentis</name>
    <dbReference type="NCBI Taxonomy" id="45151"/>
    <lineage>
        <taxon>Eukaryota</taxon>
        <taxon>Fungi</taxon>
        <taxon>Dikarya</taxon>
        <taxon>Ascomycota</taxon>
        <taxon>Pezizomycotina</taxon>
        <taxon>Dothideomycetes</taxon>
        <taxon>Pleosporomycetidae</taxon>
        <taxon>Pleosporales</taxon>
        <taxon>Pleosporineae</taxon>
        <taxon>Pleosporaceae</taxon>
        <taxon>Pyrenophora</taxon>
    </lineage>
</organism>
<dbReference type="OrthoDB" id="3692409at2759"/>
<comment type="caution">
    <text evidence="2">The sequence shown here is derived from an EMBL/GenBank/DDBJ whole genome shotgun (WGS) entry which is preliminary data.</text>
</comment>
<keyword evidence="3" id="KW-1185">Reference proteome</keyword>
<dbReference type="AlphaFoldDB" id="A0A2W1HFU1"/>